<evidence type="ECO:0000313" key="14">
    <source>
        <dbReference type="EMBL" id="OGE78974.1"/>
    </source>
</evidence>
<reference evidence="14 15" key="1">
    <citation type="journal article" date="2016" name="Nat. Commun.">
        <title>Thousands of microbial genomes shed light on interconnected biogeochemical processes in an aquifer system.</title>
        <authorList>
            <person name="Anantharaman K."/>
            <person name="Brown C.T."/>
            <person name="Hug L.A."/>
            <person name="Sharon I."/>
            <person name="Castelle C.J."/>
            <person name="Probst A.J."/>
            <person name="Thomas B.C."/>
            <person name="Singh A."/>
            <person name="Wilkins M.J."/>
            <person name="Karaoz U."/>
            <person name="Brodie E.L."/>
            <person name="Williams K.H."/>
            <person name="Hubbard S.S."/>
            <person name="Banfield J.F."/>
        </authorList>
    </citation>
    <scope>NUCLEOTIDE SEQUENCE [LARGE SCALE GENOMIC DNA]</scope>
</reference>
<name>A0A1F5NN69_9BACT</name>
<keyword evidence="3" id="KW-0444">Lipid biosynthesis</keyword>
<protein>
    <recommendedName>
        <fullName evidence="13">Fatty acid desaturase domain-containing protein</fullName>
    </recommendedName>
</protein>
<evidence type="ECO:0000256" key="11">
    <source>
        <dbReference type="ARBA" id="ARBA00023160"/>
    </source>
</evidence>
<dbReference type="STRING" id="1817824.A2751_00730"/>
<evidence type="ECO:0000256" key="4">
    <source>
        <dbReference type="ARBA" id="ARBA00022692"/>
    </source>
</evidence>
<evidence type="ECO:0000256" key="1">
    <source>
        <dbReference type="ARBA" id="ARBA00004141"/>
    </source>
</evidence>
<feature type="transmembrane region" description="Helical" evidence="12">
    <location>
        <begin position="35"/>
        <end position="53"/>
    </location>
</feature>
<dbReference type="Pfam" id="PF00487">
    <property type="entry name" value="FA_desaturase"/>
    <property type="match status" value="1"/>
</dbReference>
<organism evidence="14 15">
    <name type="scientific">Candidatus Doudnabacteria bacterium RIFCSPHIGHO2_01_FULL_46_14</name>
    <dbReference type="NCBI Taxonomy" id="1817824"/>
    <lineage>
        <taxon>Bacteria</taxon>
        <taxon>Candidatus Doudnaibacteriota</taxon>
    </lineage>
</organism>
<dbReference type="InterPro" id="IPR015876">
    <property type="entry name" value="Acyl-CoA_DS"/>
</dbReference>
<evidence type="ECO:0000256" key="12">
    <source>
        <dbReference type="SAM" id="Phobius"/>
    </source>
</evidence>
<keyword evidence="11" id="KW-0275">Fatty acid biosynthesis</keyword>
<evidence type="ECO:0000259" key="13">
    <source>
        <dbReference type="Pfam" id="PF00487"/>
    </source>
</evidence>
<dbReference type="GO" id="GO:0016020">
    <property type="term" value="C:membrane"/>
    <property type="evidence" value="ECO:0007669"/>
    <property type="project" value="UniProtKB-SubCell"/>
</dbReference>
<evidence type="ECO:0000256" key="2">
    <source>
        <dbReference type="ARBA" id="ARBA00008749"/>
    </source>
</evidence>
<dbReference type="PRINTS" id="PR00075">
    <property type="entry name" value="FACDDSATRASE"/>
</dbReference>
<evidence type="ECO:0000256" key="8">
    <source>
        <dbReference type="ARBA" id="ARBA00023004"/>
    </source>
</evidence>
<evidence type="ECO:0000256" key="7">
    <source>
        <dbReference type="ARBA" id="ARBA00023002"/>
    </source>
</evidence>
<evidence type="ECO:0000256" key="6">
    <source>
        <dbReference type="ARBA" id="ARBA00022989"/>
    </source>
</evidence>
<keyword evidence="7" id="KW-0560">Oxidoreductase</keyword>
<comment type="caution">
    <text evidence="14">The sequence shown here is derived from an EMBL/GenBank/DDBJ whole genome shotgun (WGS) entry which is preliminary data.</text>
</comment>
<dbReference type="PANTHER" id="PTHR11351:SF31">
    <property type="entry name" value="DESATURASE 1, ISOFORM A-RELATED"/>
    <property type="match status" value="1"/>
</dbReference>
<dbReference type="GO" id="GO:0016717">
    <property type="term" value="F:oxidoreductase activity, acting on paired donors, with oxidation of a pair of donors resulting in the reduction of molecular oxygen to two molecules of water"/>
    <property type="evidence" value="ECO:0007669"/>
    <property type="project" value="InterPro"/>
</dbReference>
<feature type="domain" description="Fatty acid desaturase" evidence="13">
    <location>
        <begin position="39"/>
        <end position="227"/>
    </location>
</feature>
<proteinExistence type="inferred from homology"/>
<comment type="similarity">
    <text evidence="2">Belongs to the fatty acid desaturase type 2 family.</text>
</comment>
<evidence type="ECO:0000256" key="10">
    <source>
        <dbReference type="ARBA" id="ARBA00023136"/>
    </source>
</evidence>
<dbReference type="InterPro" id="IPR005804">
    <property type="entry name" value="FA_desaturase_dom"/>
</dbReference>
<dbReference type="PANTHER" id="PTHR11351">
    <property type="entry name" value="ACYL-COA DESATURASE"/>
    <property type="match status" value="1"/>
</dbReference>
<dbReference type="Proteomes" id="UP000176864">
    <property type="component" value="Unassembled WGS sequence"/>
</dbReference>
<keyword evidence="8" id="KW-0408">Iron</keyword>
<evidence type="ECO:0000256" key="5">
    <source>
        <dbReference type="ARBA" id="ARBA00022832"/>
    </source>
</evidence>
<keyword evidence="4 12" id="KW-0812">Transmembrane</keyword>
<sequence>MKKDTKIQWGTVFVLVLFHVGAFAAPFFFNGRRLVEFFAVWFVCGCLGTCIWLHRGLTHGGFKTSRPVEYSLVIFAALLLQDPLRWVASHRRHHDHTDKDGDTHSPKDGFWWAHIGWVYAKNRLMHDDELKHYAPKLMIDPFYSLMHRAFWVPPVIFAGLLFWYGGLGDVLAWMCAVVVCWHFIWSVNSFGHAKGRPRNKWWIAVLAWGEGWHRNHHKWPWSARHGLRIYQIDVAWYVIWLMGFLRMVRNIQLPKI</sequence>
<dbReference type="AlphaFoldDB" id="A0A1F5NN69"/>
<keyword evidence="5" id="KW-0276">Fatty acid metabolism</keyword>
<dbReference type="CDD" id="cd03505">
    <property type="entry name" value="Delta9-FADS-like"/>
    <property type="match status" value="1"/>
</dbReference>
<evidence type="ECO:0000313" key="15">
    <source>
        <dbReference type="Proteomes" id="UP000176864"/>
    </source>
</evidence>
<feature type="transmembrane region" description="Helical" evidence="12">
    <location>
        <begin position="145"/>
        <end position="164"/>
    </location>
</feature>
<keyword evidence="10 12" id="KW-0472">Membrane</keyword>
<dbReference type="GO" id="GO:0006633">
    <property type="term" value="P:fatty acid biosynthetic process"/>
    <property type="evidence" value="ECO:0007669"/>
    <property type="project" value="UniProtKB-KW"/>
</dbReference>
<comment type="subcellular location">
    <subcellularLocation>
        <location evidence="1">Membrane</location>
        <topology evidence="1">Multi-pass membrane protein</topology>
    </subcellularLocation>
</comment>
<feature type="transmembrane region" description="Helical" evidence="12">
    <location>
        <begin position="12"/>
        <end position="29"/>
    </location>
</feature>
<feature type="transmembrane region" description="Helical" evidence="12">
    <location>
        <begin position="170"/>
        <end position="190"/>
    </location>
</feature>
<evidence type="ECO:0000256" key="9">
    <source>
        <dbReference type="ARBA" id="ARBA00023098"/>
    </source>
</evidence>
<keyword evidence="9" id="KW-0443">Lipid metabolism</keyword>
<dbReference type="EMBL" id="MFEK01000010">
    <property type="protein sequence ID" value="OGE78974.1"/>
    <property type="molecule type" value="Genomic_DNA"/>
</dbReference>
<gene>
    <name evidence="14" type="ORF">A2751_00730</name>
</gene>
<accession>A0A1F5NN69</accession>
<keyword evidence="6 12" id="KW-1133">Transmembrane helix</keyword>
<evidence type="ECO:0000256" key="3">
    <source>
        <dbReference type="ARBA" id="ARBA00022516"/>
    </source>
</evidence>